<dbReference type="Gene3D" id="3.90.550.10">
    <property type="entry name" value="Spore Coat Polysaccharide Biosynthesis Protein SpsA, Chain A"/>
    <property type="match status" value="1"/>
</dbReference>
<dbReference type="Proteomes" id="UP000236333">
    <property type="component" value="Unassembled WGS sequence"/>
</dbReference>
<gene>
    <name evidence="2" type="ORF">TSOC_004008</name>
</gene>
<dbReference type="SUPFAM" id="SSF53448">
    <property type="entry name" value="Nucleotide-diphospho-sugar transferases"/>
    <property type="match status" value="1"/>
</dbReference>
<name>A0A2J8AA56_9CHLO</name>
<proteinExistence type="predicted"/>
<protein>
    <submittedName>
        <fullName evidence="2">Uncharacterized protein</fullName>
    </submittedName>
</protein>
<feature type="region of interest" description="Disordered" evidence="1">
    <location>
        <begin position="349"/>
        <end position="370"/>
    </location>
</feature>
<sequence>MMFCSLPRFPSLLGPLQRLQHLQRTTRQHELDLEVLSTQTDQRAWQPYLAVGLRQRPQPQSQPAPEEGSVTVATAELTMTAAVAVPIEVAEAEMEAAEVEPAALAPHTLEAQGEGSGKGSESGAGGAGRRRALAAAAAGGEVAAAGLPAAADAREAAAAEARAGALPAEGTSLEAGVGPEGVARDARAAAEATQAAVAAAAAVAVAPLKYVEVVLRAEGQKEELQAELQARRDAAQRGAELLRPGVEAGLQRLRDLLSAAAANDSSLLAAATAGGYHPTDILADPNDLELYDLLLGPCVTARLDPRNYVSYPPRPLVSVVLSYSGQRMPYVVDRVVQPLLACAAGADGGGARDGAGTAEGDGSSSGGGAARRVLLETGDGGSSSNSNSTTSPSYGEGLALELLVGFDHPAEAAGWALVAAESGGRVVPVFRPAGGGAGGGGGAAAGAVAATPPLLAAVNRLAAMARGDLLLVMQDGDELPDDGCSWLRRALRAFEAWPRLGAVGSGRFVMDWHPASLNAGLLFWDEANSLPMQFVTAATMEPAAHPPSTGRGGHVGDYDTQPYDTVDGNGDHDSVSYGGGPLAVRRSAWRQLGGLDELGLGDGALCGGCAPLDLSTRLWLSGWQVAHMPMEPSAQLTTPGGAAGQDAAPGGAPWCSQQEPQLARRTQAVCSRVLRMRYGESPYWYDGTMDNSTVTPGAATKKAEAAPSWFMGSDLHATVTEHVRQLNLRRLRRLRGWDCPFGAAGCEVAPLQEGKGG</sequence>
<comment type="caution">
    <text evidence="2">The sequence shown here is derived from an EMBL/GenBank/DDBJ whole genome shotgun (WGS) entry which is preliminary data.</text>
</comment>
<dbReference type="AlphaFoldDB" id="A0A2J8AA56"/>
<evidence type="ECO:0000313" key="2">
    <source>
        <dbReference type="EMBL" id="PNH09363.1"/>
    </source>
</evidence>
<feature type="compositionally biased region" description="Low complexity" evidence="1">
    <location>
        <begin position="644"/>
        <end position="653"/>
    </location>
</feature>
<evidence type="ECO:0000256" key="1">
    <source>
        <dbReference type="SAM" id="MobiDB-lite"/>
    </source>
</evidence>
<accession>A0A2J8AA56</accession>
<dbReference type="EMBL" id="PGGS01000093">
    <property type="protein sequence ID" value="PNH09363.1"/>
    <property type="molecule type" value="Genomic_DNA"/>
</dbReference>
<keyword evidence="3" id="KW-1185">Reference proteome</keyword>
<feature type="region of interest" description="Disordered" evidence="1">
    <location>
        <begin position="636"/>
        <end position="656"/>
    </location>
</feature>
<dbReference type="InterPro" id="IPR029044">
    <property type="entry name" value="Nucleotide-diphossugar_trans"/>
</dbReference>
<dbReference type="OrthoDB" id="551827at2759"/>
<feature type="compositionally biased region" description="Gly residues" evidence="1">
    <location>
        <begin position="114"/>
        <end position="127"/>
    </location>
</feature>
<organism evidence="2 3">
    <name type="scientific">Tetrabaena socialis</name>
    <dbReference type="NCBI Taxonomy" id="47790"/>
    <lineage>
        <taxon>Eukaryota</taxon>
        <taxon>Viridiplantae</taxon>
        <taxon>Chlorophyta</taxon>
        <taxon>core chlorophytes</taxon>
        <taxon>Chlorophyceae</taxon>
        <taxon>CS clade</taxon>
        <taxon>Chlamydomonadales</taxon>
        <taxon>Tetrabaenaceae</taxon>
        <taxon>Tetrabaena</taxon>
    </lineage>
</organism>
<reference evidence="2 3" key="1">
    <citation type="journal article" date="2017" name="Mol. Biol. Evol.">
        <title>The 4-celled Tetrabaena socialis nuclear genome reveals the essential components for genetic control of cell number at the origin of multicellularity in the volvocine lineage.</title>
        <authorList>
            <person name="Featherston J."/>
            <person name="Arakaki Y."/>
            <person name="Hanschen E.R."/>
            <person name="Ferris P.J."/>
            <person name="Michod R.E."/>
            <person name="Olson B.J.S.C."/>
            <person name="Nozaki H."/>
            <person name="Durand P.M."/>
        </authorList>
    </citation>
    <scope>NUCLEOTIDE SEQUENCE [LARGE SCALE GENOMIC DNA]</scope>
    <source>
        <strain evidence="2 3">NIES-571</strain>
    </source>
</reference>
<feature type="compositionally biased region" description="Gly residues" evidence="1">
    <location>
        <begin position="349"/>
        <end position="369"/>
    </location>
</feature>
<evidence type="ECO:0000313" key="3">
    <source>
        <dbReference type="Proteomes" id="UP000236333"/>
    </source>
</evidence>
<feature type="non-terminal residue" evidence="2">
    <location>
        <position position="757"/>
    </location>
</feature>
<feature type="region of interest" description="Disordered" evidence="1">
    <location>
        <begin position="108"/>
        <end position="127"/>
    </location>
</feature>